<dbReference type="Pfam" id="PF02244">
    <property type="entry name" value="Propep_M14"/>
    <property type="match status" value="1"/>
</dbReference>
<dbReference type="InterPro" id="IPR003146">
    <property type="entry name" value="M14A_act_pep"/>
</dbReference>
<keyword evidence="5" id="KW-0732">Signal</keyword>
<name>A0ABQ9Z082_9CRUS</name>
<evidence type="ECO:0000256" key="1">
    <source>
        <dbReference type="ARBA" id="ARBA00022723"/>
    </source>
</evidence>
<keyword evidence="1" id="KW-0479">Metal-binding</keyword>
<evidence type="ECO:0000256" key="3">
    <source>
        <dbReference type="SAM" id="MobiDB-lite"/>
    </source>
</evidence>
<keyword evidence="4" id="KW-0812">Transmembrane</keyword>
<feature type="chain" id="PRO_5045482184" description="Carboxypeptidase activation peptide domain-containing protein" evidence="5">
    <location>
        <begin position="21"/>
        <end position="262"/>
    </location>
</feature>
<dbReference type="EMBL" id="JAOYFB010000002">
    <property type="protein sequence ID" value="KAK4005860.1"/>
    <property type="molecule type" value="Genomic_DNA"/>
</dbReference>
<protein>
    <recommendedName>
        <fullName evidence="6">Carboxypeptidase activation peptide domain-containing protein</fullName>
    </recommendedName>
</protein>
<keyword evidence="8" id="KW-1185">Reference proteome</keyword>
<dbReference type="SUPFAM" id="SSF54897">
    <property type="entry name" value="Protease propeptides/inhibitors"/>
    <property type="match status" value="1"/>
</dbReference>
<keyword evidence="2" id="KW-0862">Zinc</keyword>
<organism evidence="7 8">
    <name type="scientific">Daphnia magna</name>
    <dbReference type="NCBI Taxonomy" id="35525"/>
    <lineage>
        <taxon>Eukaryota</taxon>
        <taxon>Metazoa</taxon>
        <taxon>Ecdysozoa</taxon>
        <taxon>Arthropoda</taxon>
        <taxon>Crustacea</taxon>
        <taxon>Branchiopoda</taxon>
        <taxon>Diplostraca</taxon>
        <taxon>Cladocera</taxon>
        <taxon>Anomopoda</taxon>
        <taxon>Daphniidae</taxon>
        <taxon>Daphnia</taxon>
    </lineage>
</organism>
<evidence type="ECO:0000256" key="2">
    <source>
        <dbReference type="ARBA" id="ARBA00022833"/>
    </source>
</evidence>
<dbReference type="Proteomes" id="UP001234178">
    <property type="component" value="Unassembled WGS sequence"/>
</dbReference>
<evidence type="ECO:0000259" key="6">
    <source>
        <dbReference type="Pfam" id="PF02244"/>
    </source>
</evidence>
<dbReference type="InterPro" id="IPR036990">
    <property type="entry name" value="M14A-like_propep"/>
</dbReference>
<evidence type="ECO:0000313" key="8">
    <source>
        <dbReference type="Proteomes" id="UP001234178"/>
    </source>
</evidence>
<keyword evidence="4" id="KW-0472">Membrane</keyword>
<comment type="caution">
    <text evidence="7">The sequence shown here is derived from an EMBL/GenBank/DDBJ whole genome shotgun (WGS) entry which is preliminary data.</text>
</comment>
<evidence type="ECO:0000256" key="5">
    <source>
        <dbReference type="SAM" id="SignalP"/>
    </source>
</evidence>
<evidence type="ECO:0000313" key="7">
    <source>
        <dbReference type="EMBL" id="KAK4005860.1"/>
    </source>
</evidence>
<feature type="region of interest" description="Disordered" evidence="3">
    <location>
        <begin position="237"/>
        <end position="262"/>
    </location>
</feature>
<feature type="signal peptide" evidence="5">
    <location>
        <begin position="1"/>
        <end position="20"/>
    </location>
</feature>
<accession>A0ABQ9Z082</accession>
<reference evidence="7 8" key="1">
    <citation type="journal article" date="2023" name="Nucleic Acids Res.">
        <title>The hologenome of Daphnia magna reveals possible DNA methylation and microbiome-mediated evolution of the host genome.</title>
        <authorList>
            <person name="Chaturvedi A."/>
            <person name="Li X."/>
            <person name="Dhandapani V."/>
            <person name="Marshall H."/>
            <person name="Kissane S."/>
            <person name="Cuenca-Cambronero M."/>
            <person name="Asole G."/>
            <person name="Calvet F."/>
            <person name="Ruiz-Romero M."/>
            <person name="Marangio P."/>
            <person name="Guigo R."/>
            <person name="Rago D."/>
            <person name="Mirbahai L."/>
            <person name="Eastwood N."/>
            <person name="Colbourne J.K."/>
            <person name="Zhou J."/>
            <person name="Mallon E."/>
            <person name="Orsini L."/>
        </authorList>
    </citation>
    <scope>NUCLEOTIDE SEQUENCE [LARGE SCALE GENOMIC DNA]</scope>
    <source>
        <strain evidence="7">LRV0_1</strain>
    </source>
</reference>
<evidence type="ECO:0000256" key="4">
    <source>
        <dbReference type="SAM" id="Phobius"/>
    </source>
</evidence>
<gene>
    <name evidence="7" type="ORF">OUZ56_010983</name>
</gene>
<proteinExistence type="predicted"/>
<keyword evidence="4" id="KW-1133">Transmembrane helix</keyword>
<dbReference type="Gene3D" id="3.30.70.340">
    <property type="entry name" value="Metallocarboxypeptidase-like"/>
    <property type="match status" value="1"/>
</dbReference>
<feature type="domain" description="Carboxypeptidase activation peptide" evidence="6">
    <location>
        <begin position="30"/>
        <end position="111"/>
    </location>
</feature>
<feature type="transmembrane region" description="Helical" evidence="4">
    <location>
        <begin position="114"/>
        <end position="132"/>
    </location>
</feature>
<sequence>MKIPFAVLCSSLLLSISVTANVDYSGHVVIRAIPETKDQLELLDDWFSQTTSFLDFWFPPSKINKFVDIRVHPEWYVSSSIRYNHVVETLTRMNINHKIHIADVGELVRQEQETFLYTISIVLFLYVFGYLLRSKRRREEKKRLRKLSRWRESNMANPTTTTGEDKRAITTLCAILNPASRSRMKSSLHLRLYVDSSINSATNAGDSVEQIQSTWMTRLKASARIRIHRYAKAATPSNGCRRTSAWAEEDRPTRSSATARLT</sequence>